<evidence type="ECO:0000256" key="11">
    <source>
        <dbReference type="HAMAP-Rule" id="MF_01263"/>
    </source>
</evidence>
<keyword evidence="3 11" id="KW-0819">tRNA processing</keyword>
<evidence type="ECO:0000259" key="15">
    <source>
        <dbReference type="Pfam" id="PF22636"/>
    </source>
</evidence>
<comment type="subunit">
    <text evidence="11">Homodimer.</text>
</comment>
<evidence type="ECO:0000256" key="1">
    <source>
        <dbReference type="ARBA" id="ARBA00001946"/>
    </source>
</evidence>
<evidence type="ECO:0000256" key="9">
    <source>
        <dbReference type="ARBA" id="ARBA00022842"/>
    </source>
</evidence>
<dbReference type="Gene3D" id="1.20.58.560">
    <property type="match status" value="1"/>
</dbReference>
<comment type="function">
    <text evidence="11">Catalyzes the addition and repair of the essential 3'-terminal CCA sequence in tRNAs without using a nucleic acid template. Adds these three nucleotides in the order of C, C, and A to the tRNA nucleotide-73, using CTP and ATP as substrates and producing inorganic pyrophosphate. tRNA 3'-terminal CCA addition is required both for tRNA processing and repair. Also involved in tRNA surveillance by mediating tandem CCA addition to generate a CCACCA at the 3' terminus of unstable tRNAs. While stable tRNAs receive only 3'-terminal CCA, unstable tRNAs are marked with CCACCA and rapidly degraded.</text>
</comment>
<comment type="catalytic activity">
    <reaction evidence="11">
        <text>a tRNA precursor + 2 CTP + ATP = a tRNA with a 3' CCA end + 3 diphosphate</text>
        <dbReference type="Rhea" id="RHEA:14433"/>
        <dbReference type="Rhea" id="RHEA-COMP:10465"/>
        <dbReference type="Rhea" id="RHEA-COMP:10468"/>
        <dbReference type="ChEBI" id="CHEBI:30616"/>
        <dbReference type="ChEBI" id="CHEBI:33019"/>
        <dbReference type="ChEBI" id="CHEBI:37563"/>
        <dbReference type="ChEBI" id="CHEBI:74896"/>
        <dbReference type="ChEBI" id="CHEBI:83071"/>
        <dbReference type="EC" id="2.7.7.72"/>
    </reaction>
</comment>
<sequence>MEWIKMINVKQIPEFNKALPLIETIEDAGYEAYFVGGGVRDTLLNLSISDVDIASSATPDEIQRIFPITFDVGIKHGTVMVLNDKETYEITTFRTESKYEKFRRPEKVDYVRSLQEDLKRRDFTINAIALSRTGVIKDPFDGQEDIKAKLIRAVGNPVERFREDALRMMRAARFVSQLGFEIEAETKEAVVDYHPLLSKIAIERVREEFVKLLMGRNRKGGLKFFVETRLFHMCPGFQNKHEELIDLALFPMQFKTSLSAWTTLLYFFSVPQENVDSFLRGWKLSNNEISNIQKAYRALIIRFDKFWDYPLLFETGIEIATEIEELITGFGFTNDSNRLLALDKTMPIHRIQDMAINGKEVMALLDTHRGGPYLGEILADVKQRILTERLENNKAVISEFIDKRRLIYLDEVMMKSYTVTEEETAEHVGSGDLAVLSSPSLIAYMENCCKEMMKDLLNEGETSVGTFVTMKHSAPSKVGAVIVIEARIKELSGSKYSFSIVAKDSDEIIAQGEHTRVIVKSERFMKNVTK</sequence>
<keyword evidence="2 11" id="KW-0808">Transferase</keyword>
<dbReference type="Proteomes" id="UP000501830">
    <property type="component" value="Chromosome"/>
</dbReference>
<dbReference type="CDD" id="cd05398">
    <property type="entry name" value="NT_ClassII-CCAase"/>
    <property type="match status" value="1"/>
</dbReference>
<evidence type="ECO:0000313" key="17">
    <source>
        <dbReference type="Proteomes" id="UP000501830"/>
    </source>
</evidence>
<feature type="binding site" evidence="11">
    <location>
        <position position="164"/>
    </location>
    <ligand>
        <name>ATP</name>
        <dbReference type="ChEBI" id="CHEBI:30616"/>
    </ligand>
</feature>
<comment type="similarity">
    <text evidence="11">Belongs to the tRNA nucleotidyltransferase/poly(A) polymerase family. Bacterial CCA-adding enzyme type 3 subfamily.</text>
</comment>
<organism evidence="16 17">
    <name type="scientific">Jeotgalibaca porci</name>
    <dbReference type="NCBI Taxonomy" id="1868793"/>
    <lineage>
        <taxon>Bacteria</taxon>
        <taxon>Bacillati</taxon>
        <taxon>Bacillota</taxon>
        <taxon>Bacilli</taxon>
        <taxon>Lactobacillales</taxon>
        <taxon>Carnobacteriaceae</taxon>
        <taxon>Jeotgalibaca</taxon>
    </lineage>
</organism>
<evidence type="ECO:0000259" key="13">
    <source>
        <dbReference type="Pfam" id="PF12627"/>
    </source>
</evidence>
<evidence type="ECO:0000313" key="16">
    <source>
        <dbReference type="EMBL" id="QIK52555.1"/>
    </source>
</evidence>
<feature type="binding site" evidence="11">
    <location>
        <position position="50"/>
    </location>
    <ligand>
        <name>Mg(2+)</name>
        <dbReference type="ChEBI" id="CHEBI:18420"/>
    </ligand>
</feature>
<keyword evidence="4 11" id="KW-0548">Nucleotidyltransferase</keyword>
<evidence type="ECO:0000256" key="5">
    <source>
        <dbReference type="ARBA" id="ARBA00022723"/>
    </source>
</evidence>
<dbReference type="GO" id="GO:0004810">
    <property type="term" value="F:CCA tRNA nucleotidyltransferase activity"/>
    <property type="evidence" value="ECO:0007669"/>
    <property type="project" value="UniProtKB-UniRule"/>
</dbReference>
<keyword evidence="7 11" id="KW-0692">RNA repair</keyword>
<dbReference type="Gene3D" id="3.30.460.10">
    <property type="entry name" value="Beta Polymerase, domain 2"/>
    <property type="match status" value="1"/>
</dbReference>
<accession>A0A6G7WJX5</accession>
<comment type="cofactor">
    <cofactor evidence="1 11">
        <name>Mg(2+)</name>
        <dbReference type="ChEBI" id="CHEBI:18420"/>
    </cofactor>
</comment>
<feature type="binding site" evidence="11">
    <location>
        <position position="167"/>
    </location>
    <ligand>
        <name>ATP</name>
        <dbReference type="ChEBI" id="CHEBI:30616"/>
    </ligand>
</feature>
<dbReference type="Pfam" id="PF01743">
    <property type="entry name" value="PolyA_pol"/>
    <property type="match status" value="1"/>
</dbReference>
<dbReference type="InterPro" id="IPR029069">
    <property type="entry name" value="HotDog_dom_sf"/>
</dbReference>
<feature type="binding site" evidence="11">
    <location>
        <position position="170"/>
    </location>
    <ligand>
        <name>CTP</name>
        <dbReference type="ChEBI" id="CHEBI:37563"/>
    </ligand>
</feature>
<proteinExistence type="inferred from homology"/>
<comment type="catalytic activity">
    <reaction evidence="11">
        <text>a tRNA with a 3' CCA end + 2 CTP + ATP = a tRNA with a 3' CCACCA end + 3 diphosphate</text>
        <dbReference type="Rhea" id="RHEA:76235"/>
        <dbReference type="Rhea" id="RHEA-COMP:10468"/>
        <dbReference type="Rhea" id="RHEA-COMP:18655"/>
        <dbReference type="ChEBI" id="CHEBI:30616"/>
        <dbReference type="ChEBI" id="CHEBI:33019"/>
        <dbReference type="ChEBI" id="CHEBI:37563"/>
        <dbReference type="ChEBI" id="CHEBI:83071"/>
        <dbReference type="ChEBI" id="CHEBI:195187"/>
    </reaction>
</comment>
<feature type="binding site" evidence="11">
    <location>
        <position position="52"/>
    </location>
    <ligand>
        <name>Mg(2+)</name>
        <dbReference type="ChEBI" id="CHEBI:18420"/>
    </ligand>
</feature>
<feature type="domain" description="Poly A polymerase head" evidence="12">
    <location>
        <begin position="32"/>
        <end position="152"/>
    </location>
</feature>
<feature type="binding site" evidence="11">
    <location>
        <position position="37"/>
    </location>
    <ligand>
        <name>CTP</name>
        <dbReference type="ChEBI" id="CHEBI:37563"/>
    </ligand>
</feature>
<keyword evidence="17" id="KW-1185">Reference proteome</keyword>
<evidence type="ECO:0000259" key="14">
    <source>
        <dbReference type="Pfam" id="PF13735"/>
    </source>
</evidence>
<dbReference type="GO" id="GO:0001680">
    <property type="term" value="P:tRNA 3'-terminal CCA addition"/>
    <property type="evidence" value="ECO:0007669"/>
    <property type="project" value="UniProtKB-UniRule"/>
</dbReference>
<feature type="domain" description="CCA-adding enzyme C-terminal" evidence="14">
    <location>
        <begin position="253"/>
        <end position="401"/>
    </location>
</feature>
<keyword evidence="5 11" id="KW-0479">Metal-binding</keyword>
<reference evidence="16 17" key="1">
    <citation type="journal article" date="2017" name="Int. J. Syst. Evol. Microbiol.">
        <title>Jeotgalibaca porci sp. nov. and Jeotgalibaca arthritidis sp. nov., isolated from pigs, and emended description of the genus Jeotgalibaca.</title>
        <authorList>
            <person name="Zamora L."/>
            <person name="Perez-Sancho M."/>
            <person name="Dominguez L."/>
            <person name="Fernandez-Garayzabal J.F."/>
            <person name="Vela A.I."/>
        </authorList>
    </citation>
    <scope>NUCLEOTIDE SEQUENCE [LARGE SCALE GENOMIC DNA]</scope>
    <source>
        <strain evidence="16 17">CCUG 69148</strain>
    </source>
</reference>
<dbReference type="InterPro" id="IPR023068">
    <property type="entry name" value="CCA-adding_enz_firmicutes"/>
</dbReference>
<evidence type="ECO:0000256" key="3">
    <source>
        <dbReference type="ARBA" id="ARBA00022694"/>
    </source>
</evidence>
<dbReference type="PANTHER" id="PTHR46173:SF1">
    <property type="entry name" value="CCA TRNA NUCLEOTIDYLTRANSFERASE 1, MITOCHONDRIAL"/>
    <property type="match status" value="1"/>
</dbReference>
<feature type="domain" description="tRNA nucleotidyltransferase/poly(A) polymerase RNA and SrmB- binding" evidence="13">
    <location>
        <begin position="179"/>
        <end position="233"/>
    </location>
</feature>
<comment type="miscellaneous">
    <text evidence="11">A single active site specifically recognizes both ATP and CTP and is responsible for their addition.</text>
</comment>
<feature type="binding site" evidence="11">
    <location>
        <position position="37"/>
    </location>
    <ligand>
        <name>ATP</name>
        <dbReference type="ChEBI" id="CHEBI:30616"/>
    </ligand>
</feature>
<keyword evidence="9 11" id="KW-0460">Magnesium</keyword>
<dbReference type="SUPFAM" id="SSF81891">
    <property type="entry name" value="Poly A polymerase C-terminal region-like"/>
    <property type="match status" value="1"/>
</dbReference>
<evidence type="ECO:0000256" key="7">
    <source>
        <dbReference type="ARBA" id="ARBA00022800"/>
    </source>
</evidence>
<evidence type="ECO:0000259" key="12">
    <source>
        <dbReference type="Pfam" id="PF01743"/>
    </source>
</evidence>
<name>A0A6G7WJX5_9LACT</name>
<feature type="binding site" evidence="11">
    <location>
        <position position="164"/>
    </location>
    <ligand>
        <name>CTP</name>
        <dbReference type="ChEBI" id="CHEBI:37563"/>
    </ligand>
</feature>
<dbReference type="Gene3D" id="3.10.129.10">
    <property type="entry name" value="Hotdog Thioesterase"/>
    <property type="match status" value="1"/>
</dbReference>
<feature type="binding site" evidence="11">
    <location>
        <position position="121"/>
    </location>
    <ligand>
        <name>ATP</name>
        <dbReference type="ChEBI" id="CHEBI:30616"/>
    </ligand>
</feature>
<dbReference type="SUPFAM" id="SSF81301">
    <property type="entry name" value="Nucleotidyltransferase"/>
    <property type="match status" value="1"/>
</dbReference>
<evidence type="ECO:0000256" key="2">
    <source>
        <dbReference type="ARBA" id="ARBA00022679"/>
    </source>
</evidence>
<evidence type="ECO:0000256" key="4">
    <source>
        <dbReference type="ARBA" id="ARBA00022695"/>
    </source>
</evidence>
<dbReference type="GO" id="GO:0000287">
    <property type="term" value="F:magnesium ion binding"/>
    <property type="evidence" value="ECO:0007669"/>
    <property type="project" value="UniProtKB-UniRule"/>
</dbReference>
<dbReference type="InterPro" id="IPR043519">
    <property type="entry name" value="NT_sf"/>
</dbReference>
<dbReference type="KEGG" id="jpo:G7058_11125"/>
<dbReference type="SUPFAM" id="SSF54637">
    <property type="entry name" value="Thioesterase/thiol ester dehydrase-isomerase"/>
    <property type="match status" value="1"/>
</dbReference>
<dbReference type="EC" id="2.7.7.72" evidence="11"/>
<dbReference type="NCBIfam" id="NF009814">
    <property type="entry name" value="PRK13299.1"/>
    <property type="match status" value="1"/>
</dbReference>
<feature type="binding site" evidence="11">
    <location>
        <position position="173"/>
    </location>
    <ligand>
        <name>ATP</name>
        <dbReference type="ChEBI" id="CHEBI:30616"/>
    </ligand>
</feature>
<feature type="domain" description="Fluoroacetyl-CoA-specific thioesterase-like" evidence="15">
    <location>
        <begin position="419"/>
        <end position="522"/>
    </location>
</feature>
<dbReference type="GO" id="GO:0005524">
    <property type="term" value="F:ATP binding"/>
    <property type="evidence" value="ECO:0007669"/>
    <property type="project" value="UniProtKB-UniRule"/>
</dbReference>
<dbReference type="GO" id="GO:0042245">
    <property type="term" value="P:RNA repair"/>
    <property type="evidence" value="ECO:0007669"/>
    <property type="project" value="UniProtKB-KW"/>
</dbReference>
<dbReference type="Gene3D" id="1.10.3090.10">
    <property type="entry name" value="cca-adding enzyme, domain 2"/>
    <property type="match status" value="1"/>
</dbReference>
<dbReference type="Gene3D" id="1.10.246.80">
    <property type="match status" value="1"/>
</dbReference>
<evidence type="ECO:0000256" key="8">
    <source>
        <dbReference type="ARBA" id="ARBA00022840"/>
    </source>
</evidence>
<feature type="binding site" evidence="11">
    <location>
        <position position="173"/>
    </location>
    <ligand>
        <name>CTP</name>
        <dbReference type="ChEBI" id="CHEBI:37563"/>
    </ligand>
</feature>
<dbReference type="EMBL" id="CP049889">
    <property type="protein sequence ID" value="QIK52555.1"/>
    <property type="molecule type" value="Genomic_DNA"/>
</dbReference>
<dbReference type="Pfam" id="PF13735">
    <property type="entry name" value="tRNA_NucTran2_2"/>
    <property type="match status" value="1"/>
</dbReference>
<dbReference type="HAMAP" id="MF_01263">
    <property type="entry name" value="CCA_bact_type3"/>
    <property type="match status" value="1"/>
</dbReference>
<evidence type="ECO:0000256" key="6">
    <source>
        <dbReference type="ARBA" id="ARBA00022741"/>
    </source>
</evidence>
<dbReference type="AlphaFoldDB" id="A0A6G7WJX5"/>
<dbReference type="InterPro" id="IPR050264">
    <property type="entry name" value="Bact_CCA-adding_enz_type3_sf"/>
</dbReference>
<keyword evidence="8 11" id="KW-0067">ATP-binding</keyword>
<dbReference type="InterPro" id="IPR002646">
    <property type="entry name" value="PolA_pol_head_dom"/>
</dbReference>
<dbReference type="GO" id="GO:0000049">
    <property type="term" value="F:tRNA binding"/>
    <property type="evidence" value="ECO:0007669"/>
    <property type="project" value="UniProtKB-UniRule"/>
</dbReference>
<keyword evidence="10 11" id="KW-0694">RNA-binding</keyword>
<dbReference type="InterPro" id="IPR054485">
    <property type="entry name" value="FlK-like_dom"/>
</dbReference>
<feature type="binding site" evidence="11">
    <location>
        <position position="170"/>
    </location>
    <ligand>
        <name>ATP</name>
        <dbReference type="ChEBI" id="CHEBI:30616"/>
    </ligand>
</feature>
<dbReference type="InterPro" id="IPR032828">
    <property type="entry name" value="PolyA_RNA-bd"/>
</dbReference>
<dbReference type="Pfam" id="PF12627">
    <property type="entry name" value="PolyA_pol_RNAbd"/>
    <property type="match status" value="1"/>
</dbReference>
<evidence type="ECO:0000256" key="10">
    <source>
        <dbReference type="ARBA" id="ARBA00022884"/>
    </source>
</evidence>
<dbReference type="Pfam" id="PF22636">
    <property type="entry name" value="FlK"/>
    <property type="match status" value="1"/>
</dbReference>
<feature type="binding site" evidence="11">
    <location>
        <position position="40"/>
    </location>
    <ligand>
        <name>CTP</name>
        <dbReference type="ChEBI" id="CHEBI:37563"/>
    </ligand>
</feature>
<gene>
    <name evidence="11" type="primary">cca</name>
    <name evidence="16" type="ORF">G7058_11125</name>
</gene>
<dbReference type="PANTHER" id="PTHR46173">
    <property type="entry name" value="CCA TRNA NUCLEOTIDYLTRANSFERASE 1, MITOCHONDRIAL"/>
    <property type="match status" value="1"/>
</dbReference>
<feature type="binding site" evidence="11">
    <location>
        <position position="40"/>
    </location>
    <ligand>
        <name>ATP</name>
        <dbReference type="ChEBI" id="CHEBI:30616"/>
    </ligand>
</feature>
<keyword evidence="6 11" id="KW-0547">Nucleotide-binding</keyword>
<dbReference type="InterPro" id="IPR032810">
    <property type="entry name" value="CCA-adding_enz_C"/>
</dbReference>
<feature type="binding site" evidence="11">
    <location>
        <position position="121"/>
    </location>
    <ligand>
        <name>CTP</name>
        <dbReference type="ChEBI" id="CHEBI:37563"/>
    </ligand>
</feature>
<feature type="binding site" evidence="11">
    <location>
        <position position="167"/>
    </location>
    <ligand>
        <name>CTP</name>
        <dbReference type="ChEBI" id="CHEBI:37563"/>
    </ligand>
</feature>
<protein>
    <recommendedName>
        <fullName evidence="11">CCA-adding enzyme</fullName>
        <ecNumber evidence="11">2.7.7.72</ecNumber>
    </recommendedName>
    <alternativeName>
        <fullName evidence="11">CCA tRNA nucleotidyltransferase</fullName>
    </alternativeName>
    <alternativeName>
        <fullName evidence="11">tRNA CCA-pyrophosphorylase</fullName>
    </alternativeName>
    <alternativeName>
        <fullName evidence="11">tRNA adenylyl-/cytidylyl- transferase</fullName>
    </alternativeName>
    <alternativeName>
        <fullName evidence="11">tRNA nucleotidyltransferase</fullName>
    </alternativeName>
    <alternativeName>
        <fullName evidence="11">tRNA-NT</fullName>
    </alternativeName>
</protein>